<name>A0A8X6NIU7_NEPPI</name>
<reference evidence="1" key="1">
    <citation type="submission" date="2020-08" db="EMBL/GenBank/DDBJ databases">
        <title>Multicomponent nature underlies the extraordinary mechanical properties of spider dragline silk.</title>
        <authorList>
            <person name="Kono N."/>
            <person name="Nakamura H."/>
            <person name="Mori M."/>
            <person name="Yoshida Y."/>
            <person name="Ohtoshi R."/>
            <person name="Malay A.D."/>
            <person name="Moran D.A.P."/>
            <person name="Tomita M."/>
            <person name="Numata K."/>
            <person name="Arakawa K."/>
        </authorList>
    </citation>
    <scope>NUCLEOTIDE SEQUENCE</scope>
</reference>
<keyword evidence="2" id="KW-1185">Reference proteome</keyword>
<accession>A0A8X6NIU7</accession>
<comment type="caution">
    <text evidence="1">The sequence shown here is derived from an EMBL/GenBank/DDBJ whole genome shotgun (WGS) entry which is preliminary data.</text>
</comment>
<evidence type="ECO:0000313" key="1">
    <source>
        <dbReference type="EMBL" id="GFT15550.1"/>
    </source>
</evidence>
<dbReference type="Proteomes" id="UP000887013">
    <property type="component" value="Unassembled WGS sequence"/>
</dbReference>
<dbReference type="EMBL" id="BMAW01104638">
    <property type="protein sequence ID" value="GFT15550.1"/>
    <property type="molecule type" value="Genomic_DNA"/>
</dbReference>
<protein>
    <submittedName>
        <fullName evidence="1">Uncharacterized protein</fullName>
    </submittedName>
</protein>
<proteinExistence type="predicted"/>
<gene>
    <name evidence="1" type="ORF">NPIL_273261</name>
</gene>
<sequence length="82" mass="9179">MRCRVCGHLRIKDAIETGARLGSLGGTQVWAPARHAGPLRFCPFRTCGGAMRDERMRPTRLSVAGASPMRWKTLRFLVPQTR</sequence>
<organism evidence="1 2">
    <name type="scientific">Nephila pilipes</name>
    <name type="common">Giant wood spider</name>
    <name type="synonym">Nephila maculata</name>
    <dbReference type="NCBI Taxonomy" id="299642"/>
    <lineage>
        <taxon>Eukaryota</taxon>
        <taxon>Metazoa</taxon>
        <taxon>Ecdysozoa</taxon>
        <taxon>Arthropoda</taxon>
        <taxon>Chelicerata</taxon>
        <taxon>Arachnida</taxon>
        <taxon>Araneae</taxon>
        <taxon>Araneomorphae</taxon>
        <taxon>Entelegynae</taxon>
        <taxon>Araneoidea</taxon>
        <taxon>Nephilidae</taxon>
        <taxon>Nephila</taxon>
    </lineage>
</organism>
<dbReference type="AlphaFoldDB" id="A0A8X6NIU7"/>
<evidence type="ECO:0000313" key="2">
    <source>
        <dbReference type="Proteomes" id="UP000887013"/>
    </source>
</evidence>